<dbReference type="EMBL" id="BOOI01000046">
    <property type="protein sequence ID" value="GIH86405.1"/>
    <property type="molecule type" value="Genomic_DNA"/>
</dbReference>
<keyword evidence="2" id="KW-1185">Reference proteome</keyword>
<reference evidence="1" key="1">
    <citation type="submission" date="2021-01" db="EMBL/GenBank/DDBJ databases">
        <title>Whole genome shotgun sequence of Planobispora rosea NBRC 15558.</title>
        <authorList>
            <person name="Komaki H."/>
            <person name="Tamura T."/>
        </authorList>
    </citation>
    <scope>NUCLEOTIDE SEQUENCE</scope>
    <source>
        <strain evidence="1">NBRC 15558</strain>
    </source>
</reference>
<comment type="caution">
    <text evidence="1">The sequence shown here is derived from an EMBL/GenBank/DDBJ whole genome shotgun (WGS) entry which is preliminary data.</text>
</comment>
<dbReference type="RefSeq" id="WP_189242983.1">
    <property type="nucleotide sequence ID" value="NZ_BMQP01000026.1"/>
</dbReference>
<name>A0A8J3WEI0_PLARO</name>
<dbReference type="AlphaFoldDB" id="A0A8J3WEI0"/>
<gene>
    <name evidence="1" type="ORF">Pro02_48130</name>
</gene>
<sequence>MAMTRRAAKAPAVPALAPLAVEVPPWPVLDRWRRRLVAVRSATGRLATLAGACAAATGLFTGELTGLCLLADAALSLGGLATLRLWKPNGHQKATASVLYVLPGTSLAALLIAQQLTPGIHPVATPIEAAALTAWTVGTWVLRPAEIGRRMLTPPPPAAVELAPAGPVVSEHPAAAWWAAKAAVVGGVAPATVLEAIESTGPRAMRAIIRSALPGEPVPDISIRRLSALMDIAEDEITITAVSGRGAGVRRLTVGRPEQADDLATRWATQVAPSAMPGTVLKEVQIGTPGGQVRTIPIGRDDA</sequence>
<organism evidence="1 2">
    <name type="scientific">Planobispora rosea</name>
    <dbReference type="NCBI Taxonomy" id="35762"/>
    <lineage>
        <taxon>Bacteria</taxon>
        <taxon>Bacillati</taxon>
        <taxon>Actinomycetota</taxon>
        <taxon>Actinomycetes</taxon>
        <taxon>Streptosporangiales</taxon>
        <taxon>Streptosporangiaceae</taxon>
        <taxon>Planobispora</taxon>
    </lineage>
</organism>
<accession>A0A8J3WEI0</accession>
<evidence type="ECO:0000313" key="2">
    <source>
        <dbReference type="Proteomes" id="UP000655044"/>
    </source>
</evidence>
<proteinExistence type="predicted"/>
<dbReference type="Proteomes" id="UP000655044">
    <property type="component" value="Unassembled WGS sequence"/>
</dbReference>
<protein>
    <submittedName>
        <fullName evidence="1">Uncharacterized protein</fullName>
    </submittedName>
</protein>
<evidence type="ECO:0000313" key="1">
    <source>
        <dbReference type="EMBL" id="GIH86405.1"/>
    </source>
</evidence>